<keyword evidence="1" id="KW-0472">Membrane</keyword>
<dbReference type="RefSeq" id="WP_011699663.1">
    <property type="nucleotide sequence ID" value="NC_008554.1"/>
</dbReference>
<feature type="transmembrane region" description="Helical" evidence="1">
    <location>
        <begin position="98"/>
        <end position="118"/>
    </location>
</feature>
<evidence type="ECO:0000313" key="2">
    <source>
        <dbReference type="EMBL" id="ABK18496.1"/>
    </source>
</evidence>
<gene>
    <name evidence="2" type="ordered locus">Sfum_2818</name>
</gene>
<reference evidence="2 3" key="1">
    <citation type="submission" date="2006-10" db="EMBL/GenBank/DDBJ databases">
        <title>Complete sequence of Syntrophobacter fumaroxidans MPOB.</title>
        <authorList>
            <consortium name="US DOE Joint Genome Institute"/>
            <person name="Copeland A."/>
            <person name="Lucas S."/>
            <person name="Lapidus A."/>
            <person name="Barry K."/>
            <person name="Detter J.C."/>
            <person name="Glavina del Rio T."/>
            <person name="Hammon N."/>
            <person name="Israni S."/>
            <person name="Pitluck S."/>
            <person name="Goltsman E.G."/>
            <person name="Martinez M."/>
            <person name="Schmutz J."/>
            <person name="Larimer F."/>
            <person name="Land M."/>
            <person name="Hauser L."/>
            <person name="Kyrpides N."/>
            <person name="Kim E."/>
            <person name="Boone D.R."/>
            <person name="Brockman F."/>
            <person name="Culley D."/>
            <person name="Ferry J."/>
            <person name="Gunsalus R."/>
            <person name="McInerney M.J."/>
            <person name="Morrison M."/>
            <person name="Plugge C."/>
            <person name="Rohlin L."/>
            <person name="Scholten J."/>
            <person name="Sieber J."/>
            <person name="Stams A.J.M."/>
            <person name="Worm P."/>
            <person name="Henstra A.M."/>
            <person name="Richardson P."/>
        </authorList>
    </citation>
    <scope>NUCLEOTIDE SEQUENCE [LARGE SCALE GENOMIC DNA]</scope>
    <source>
        <strain evidence="3">DSM 10017 / MPOB</strain>
    </source>
</reference>
<feature type="transmembrane region" description="Helical" evidence="1">
    <location>
        <begin position="263"/>
        <end position="284"/>
    </location>
</feature>
<dbReference type="OrthoDB" id="9788139at2"/>
<feature type="transmembrane region" description="Helical" evidence="1">
    <location>
        <begin position="52"/>
        <end position="73"/>
    </location>
</feature>
<feature type="transmembrane region" description="Helical" evidence="1">
    <location>
        <begin position="219"/>
        <end position="243"/>
    </location>
</feature>
<feature type="transmembrane region" description="Helical" evidence="1">
    <location>
        <begin position="6"/>
        <end position="32"/>
    </location>
</feature>
<dbReference type="eggNOG" id="ENOG502Z9TM">
    <property type="taxonomic scope" value="Bacteria"/>
</dbReference>
<sequence length="329" mass="35919" precursor="true">MIFHPTILALLAGSMLTCAMLVYSAFFGVRILRNWDITSGSEVQLEMERRTYLISTVMAYALGFQLLSLFLFLTAADHLATMFVGAMCAAGTLKVNDWGYPTLVFKVVNALLCGLWLIVNHADNSGYDYPLIKRKYALLLIVTLSVAVETVVQTAYFLGLDPDIITSCCGSLFTSGSETIAAGVLSLPELPVEIAYGAAVISTFASGLCFLFKEKGAYAFALTSGITFVVSILALITFISPYFYELPTHHCPFCILHGEYRYIGYPLYSAFLAGGVAGLGVGALMPFREVASLREILPRLLRRLTWTSLGAWLVSLAIVTWGIVFSNLK</sequence>
<accession>A0LM44</accession>
<dbReference type="STRING" id="335543.Sfum_2818"/>
<keyword evidence="3" id="KW-1185">Reference proteome</keyword>
<keyword evidence="1" id="KW-1133">Transmembrane helix</keyword>
<evidence type="ECO:0000313" key="3">
    <source>
        <dbReference type="Proteomes" id="UP000001784"/>
    </source>
</evidence>
<organism evidence="2 3">
    <name type="scientific">Syntrophobacter fumaroxidans (strain DSM 10017 / MPOB)</name>
    <dbReference type="NCBI Taxonomy" id="335543"/>
    <lineage>
        <taxon>Bacteria</taxon>
        <taxon>Pseudomonadati</taxon>
        <taxon>Thermodesulfobacteriota</taxon>
        <taxon>Syntrophobacteria</taxon>
        <taxon>Syntrophobacterales</taxon>
        <taxon>Syntrophobacteraceae</taxon>
        <taxon>Syntrophobacter</taxon>
    </lineage>
</organism>
<dbReference type="EMBL" id="CP000478">
    <property type="protein sequence ID" value="ABK18496.1"/>
    <property type="molecule type" value="Genomic_DNA"/>
</dbReference>
<proteinExistence type="predicted"/>
<evidence type="ECO:0000256" key="1">
    <source>
        <dbReference type="SAM" id="Phobius"/>
    </source>
</evidence>
<keyword evidence="1" id="KW-0812">Transmembrane</keyword>
<feature type="transmembrane region" description="Helical" evidence="1">
    <location>
        <begin position="194"/>
        <end position="212"/>
    </location>
</feature>
<dbReference type="HOGENOM" id="CLU_071530_0_0_7"/>
<dbReference type="AlphaFoldDB" id="A0LM44"/>
<dbReference type="KEGG" id="sfu:Sfum_2818"/>
<name>A0LM44_SYNFM</name>
<dbReference type="InParanoid" id="A0LM44"/>
<feature type="transmembrane region" description="Helical" evidence="1">
    <location>
        <begin position="304"/>
        <end position="324"/>
    </location>
</feature>
<protein>
    <submittedName>
        <fullName evidence="2">Uncharacterized protein</fullName>
    </submittedName>
</protein>
<dbReference type="Proteomes" id="UP000001784">
    <property type="component" value="Chromosome"/>
</dbReference>
<feature type="transmembrane region" description="Helical" evidence="1">
    <location>
        <begin position="138"/>
        <end position="158"/>
    </location>
</feature>